<dbReference type="GO" id="GO:0031556">
    <property type="term" value="P:transcriptional attenuation by ribosome"/>
    <property type="evidence" value="ECO:0007669"/>
    <property type="project" value="InterPro"/>
</dbReference>
<dbReference type="NCBIfam" id="TIGR02616">
    <property type="entry name" value="tnaC_leader"/>
    <property type="match status" value="1"/>
</dbReference>
<gene>
    <name evidence="1" type="ORF">NCTC10717_00229</name>
</gene>
<dbReference type="RefSeq" id="WP_115217550.1">
    <property type="nucleotide sequence ID" value="NZ_UHIA01000003.1"/>
</dbReference>
<dbReference type="Proteomes" id="UP000254575">
    <property type="component" value="Unassembled WGS sequence"/>
</dbReference>
<name>A0A380MKS8_9GAMM</name>
<accession>A0A380MKS8</accession>
<proteinExistence type="predicted"/>
<evidence type="ECO:0000313" key="1">
    <source>
        <dbReference type="EMBL" id="SUO91599.1"/>
    </source>
</evidence>
<dbReference type="InterPro" id="IPR012620">
    <property type="entry name" value="Trp_operon_leader_peptide"/>
</dbReference>
<evidence type="ECO:0000313" key="2">
    <source>
        <dbReference type="Proteomes" id="UP000254575"/>
    </source>
</evidence>
<dbReference type="AlphaFoldDB" id="A0A380MKS8"/>
<sequence length="32" mass="4040">MKAIIKVFLRFIRNRVLLPWFIQDHKMAFYFP</sequence>
<reference evidence="1 2" key="1">
    <citation type="submission" date="2018-06" db="EMBL/GenBank/DDBJ databases">
        <authorList>
            <consortium name="Pathogen Informatics"/>
            <person name="Doyle S."/>
        </authorList>
    </citation>
    <scope>NUCLEOTIDE SEQUENCE [LARGE SCALE GENOMIC DNA]</scope>
    <source>
        <strain evidence="1 2">NCTC10717</strain>
    </source>
</reference>
<organism evidence="1 2">
    <name type="scientific">Suttonella indologenes</name>
    <dbReference type="NCBI Taxonomy" id="13276"/>
    <lineage>
        <taxon>Bacteria</taxon>
        <taxon>Pseudomonadati</taxon>
        <taxon>Pseudomonadota</taxon>
        <taxon>Gammaproteobacteria</taxon>
        <taxon>Cardiobacteriales</taxon>
        <taxon>Cardiobacteriaceae</taxon>
        <taxon>Suttonella</taxon>
    </lineage>
</organism>
<keyword evidence="2" id="KW-1185">Reference proteome</keyword>
<dbReference type="EMBL" id="UHIA01000003">
    <property type="protein sequence ID" value="SUO91599.1"/>
    <property type="molecule type" value="Genomic_DNA"/>
</dbReference>
<protein>
    <submittedName>
        <fullName evidence="1">Uncharacterized protein</fullName>
    </submittedName>
</protein>